<reference evidence="3" key="1">
    <citation type="journal article" date="2019" name="Int. J. Syst. Evol. Microbiol.">
        <title>The Global Catalogue of Microorganisms (GCM) 10K type strain sequencing project: providing services to taxonomists for standard genome sequencing and annotation.</title>
        <authorList>
            <consortium name="The Broad Institute Genomics Platform"/>
            <consortium name="The Broad Institute Genome Sequencing Center for Infectious Disease"/>
            <person name="Wu L."/>
            <person name="Ma J."/>
        </authorList>
    </citation>
    <scope>NUCLEOTIDE SEQUENCE [LARGE SCALE GENOMIC DNA]</scope>
    <source>
        <strain evidence="3">JCM 17923</strain>
    </source>
</reference>
<dbReference type="Proteomes" id="UP001501153">
    <property type="component" value="Unassembled WGS sequence"/>
</dbReference>
<sequence length="133" mass="14922">MIQRLFHYAYCGGRVVDKNSPLNGAHRIASVFLTSLLMCLYCLCLRAVYAGWGVKVPDMALYGILVGVVAVGWKATKKWQFRQLHVSERVVNTTFSQRKSKACGWLSVVVSLFSILGVMLTSIFTIENYVAWP</sequence>
<protein>
    <submittedName>
        <fullName evidence="2">Uncharacterized protein</fullName>
    </submittedName>
</protein>
<accession>A0ABP8IEF4</accession>
<feature type="transmembrane region" description="Helical" evidence="1">
    <location>
        <begin position="28"/>
        <end position="53"/>
    </location>
</feature>
<evidence type="ECO:0000256" key="1">
    <source>
        <dbReference type="SAM" id="Phobius"/>
    </source>
</evidence>
<organism evidence="2 3">
    <name type="scientific">Hymenobacter saemangeumensis</name>
    <dbReference type="NCBI Taxonomy" id="1084522"/>
    <lineage>
        <taxon>Bacteria</taxon>
        <taxon>Pseudomonadati</taxon>
        <taxon>Bacteroidota</taxon>
        <taxon>Cytophagia</taxon>
        <taxon>Cytophagales</taxon>
        <taxon>Hymenobacteraceae</taxon>
        <taxon>Hymenobacter</taxon>
    </lineage>
</organism>
<keyword evidence="1" id="KW-0472">Membrane</keyword>
<gene>
    <name evidence="2" type="ORF">GCM10023185_21590</name>
</gene>
<feature type="transmembrane region" description="Helical" evidence="1">
    <location>
        <begin position="105"/>
        <end position="126"/>
    </location>
</feature>
<dbReference type="EMBL" id="BAABGZ010000022">
    <property type="protein sequence ID" value="GAA4357104.1"/>
    <property type="molecule type" value="Genomic_DNA"/>
</dbReference>
<evidence type="ECO:0000313" key="3">
    <source>
        <dbReference type="Proteomes" id="UP001501153"/>
    </source>
</evidence>
<dbReference type="RefSeq" id="WP_345236052.1">
    <property type="nucleotide sequence ID" value="NZ_BAABGZ010000022.1"/>
</dbReference>
<name>A0ABP8IEF4_9BACT</name>
<keyword evidence="1" id="KW-0812">Transmembrane</keyword>
<keyword evidence="1" id="KW-1133">Transmembrane helix</keyword>
<keyword evidence="3" id="KW-1185">Reference proteome</keyword>
<evidence type="ECO:0000313" key="2">
    <source>
        <dbReference type="EMBL" id="GAA4357104.1"/>
    </source>
</evidence>
<proteinExistence type="predicted"/>
<comment type="caution">
    <text evidence="2">The sequence shown here is derived from an EMBL/GenBank/DDBJ whole genome shotgun (WGS) entry which is preliminary data.</text>
</comment>
<feature type="transmembrane region" description="Helical" evidence="1">
    <location>
        <begin position="59"/>
        <end position="76"/>
    </location>
</feature>